<keyword evidence="1" id="KW-0732">Signal</keyword>
<dbReference type="EMBL" id="CADCTO010000159">
    <property type="protein sequence ID" value="CAA9235624.1"/>
    <property type="molecule type" value="Genomic_DNA"/>
</dbReference>
<feature type="chain" id="PRO_5026999778" description="DUF4139 domain-containing protein" evidence="1">
    <location>
        <begin position="26"/>
        <end position="603"/>
    </location>
</feature>
<dbReference type="AlphaFoldDB" id="A0A6J4HXE7"/>
<organism evidence="2">
    <name type="scientific">uncultured Armatimonadetes bacterium</name>
    <dbReference type="NCBI Taxonomy" id="157466"/>
    <lineage>
        <taxon>Bacteria</taxon>
        <taxon>Bacillati</taxon>
        <taxon>Armatimonadota</taxon>
        <taxon>environmental samples</taxon>
    </lineage>
</organism>
<evidence type="ECO:0000313" key="2">
    <source>
        <dbReference type="EMBL" id="CAA9235624.1"/>
    </source>
</evidence>
<gene>
    <name evidence="2" type="ORF">AVDCRST_MAG63-1182</name>
</gene>
<evidence type="ECO:0008006" key="3">
    <source>
        <dbReference type="Google" id="ProtNLM"/>
    </source>
</evidence>
<feature type="signal peptide" evidence="1">
    <location>
        <begin position="1"/>
        <end position="25"/>
    </location>
</feature>
<proteinExistence type="predicted"/>
<protein>
    <recommendedName>
        <fullName evidence="3">DUF4139 domain-containing protein</fullName>
    </recommendedName>
</protein>
<name>A0A6J4HXE7_9BACT</name>
<reference evidence="2" key="1">
    <citation type="submission" date="2020-02" db="EMBL/GenBank/DDBJ databases">
        <authorList>
            <person name="Meier V. D."/>
        </authorList>
    </citation>
    <scope>NUCLEOTIDE SEQUENCE</scope>
    <source>
        <strain evidence="2">AVDCRST_MAG63</strain>
    </source>
</reference>
<evidence type="ECO:0000256" key="1">
    <source>
        <dbReference type="SAM" id="SignalP"/>
    </source>
</evidence>
<sequence length="603" mass="64761">MNVPFAAAAAVAALCSAAVTTPVSAQNPPPLPGALARMPVREVTVFKDGHAFVLHEGRVATAGDGTVVLDNLPNPVLGTFWPYSAGGKGQLLSVVAGRRRVSVERTALSLRELLEANVGAPVLVTEVGDKPPYQATIVSVPTRPAVELEPAGSAAGSENAPRFVAGGADERLPQKGSLILLKTANGVKALDMARIQDVTFTESSKAKLAGEEYRSVLTLKMDWPGAGAPPRAADVGMMYLQKGLRWIPNYRVVIDGKGGARVKLQATLINELADLENVTANLVIGVPTFAFKETPDPIGLQDTVAQLGRFFQDGSRTGTSLSNGIMTQQVARSGEYYGDATTAGGAETGPAIGSADKNEDLFVFTVKNVSLKKGQRMVLPVTEFAVEYKDVYTLELPFAPPREARADHNNNQQQAEMARLLASPKVMHTIRLCNTSPYPITTAPALVLQNDRVLSQGMLTYASRGADADLPLTAAVDIRVKKTDKETQRTADAMQWADYKYARVDLAGVLTLTNYKDQPVTIEVKRFVAGEAKGATQNGDVERINTLEDGDGGGPTLAGWSAAYGGWPAWWNHVNTISRITWKMVIPPKKSASLNYNWSYYWR</sequence>
<accession>A0A6J4HXE7</accession>